<dbReference type="FunFam" id="3.30.460.10:FF:000035">
    <property type="entry name" value="Poly(A) polymerase I"/>
    <property type="match status" value="1"/>
</dbReference>
<dbReference type="InterPro" id="IPR025866">
    <property type="entry name" value="PolyA_pol_arg_C_dom"/>
</dbReference>
<keyword evidence="14" id="KW-0548">Nucleotidyltransferase</keyword>
<keyword evidence="4 7" id="KW-0067">ATP-binding</keyword>
<feature type="active site" evidence="7">
    <location>
        <position position="97"/>
    </location>
</feature>
<dbReference type="NCBIfam" id="TIGR01942">
    <property type="entry name" value="pcnB"/>
    <property type="match status" value="1"/>
</dbReference>
<dbReference type="Pfam" id="PF01743">
    <property type="entry name" value="PolyA_pol"/>
    <property type="match status" value="1"/>
</dbReference>
<evidence type="ECO:0000256" key="6">
    <source>
        <dbReference type="ARBA" id="ARBA00023163"/>
    </source>
</evidence>
<dbReference type="InterPro" id="IPR002646">
    <property type="entry name" value="PolA_pol_head_dom"/>
</dbReference>
<dbReference type="OrthoDB" id="9805698at2"/>
<keyword evidence="5 7" id="KW-0694">RNA-binding</keyword>
<evidence type="ECO:0000313" key="15">
    <source>
        <dbReference type="Proteomes" id="UP000236724"/>
    </source>
</evidence>
<keyword evidence="15" id="KW-1185">Reference proteome</keyword>
<evidence type="ECO:0000259" key="10">
    <source>
        <dbReference type="Pfam" id="PF01743"/>
    </source>
</evidence>
<dbReference type="Pfam" id="PF12627">
    <property type="entry name" value="PolyA_pol_RNAbd"/>
    <property type="match status" value="1"/>
</dbReference>
<dbReference type="InterPro" id="IPR010206">
    <property type="entry name" value="PolA_pol_I"/>
</dbReference>
<dbReference type="Gene3D" id="3.30.460.10">
    <property type="entry name" value="Beta Polymerase, domain 2"/>
    <property type="match status" value="1"/>
</dbReference>
<dbReference type="GO" id="GO:0043633">
    <property type="term" value="P:polyadenylation-dependent RNA catabolic process"/>
    <property type="evidence" value="ECO:0007669"/>
    <property type="project" value="InterPro"/>
</dbReference>
<evidence type="ECO:0000256" key="1">
    <source>
        <dbReference type="ARBA" id="ARBA00022664"/>
    </source>
</evidence>
<dbReference type="PANTHER" id="PTHR43051:SF1">
    <property type="entry name" value="POLYNUCLEOTIDE ADENYLYLTRANSFERASE FAMILY PROTEIN"/>
    <property type="match status" value="1"/>
</dbReference>
<evidence type="ECO:0000256" key="8">
    <source>
        <dbReference type="RuleBase" id="RU003953"/>
    </source>
</evidence>
<dbReference type="InterPro" id="IPR052191">
    <property type="entry name" value="tRNA_ntf/polyA_polymerase_I"/>
</dbReference>
<evidence type="ECO:0000256" key="4">
    <source>
        <dbReference type="ARBA" id="ARBA00022840"/>
    </source>
</evidence>
<evidence type="ECO:0000313" key="14">
    <source>
        <dbReference type="EMBL" id="SEH09276.1"/>
    </source>
</evidence>
<dbReference type="GO" id="GO:0006397">
    <property type="term" value="P:mRNA processing"/>
    <property type="evidence" value="ECO:0007669"/>
    <property type="project" value="UniProtKB-KW"/>
</dbReference>
<feature type="domain" description="Poly A polymerase head" evidence="10">
    <location>
        <begin position="78"/>
        <end position="215"/>
    </location>
</feature>
<evidence type="ECO:0000256" key="3">
    <source>
        <dbReference type="ARBA" id="ARBA00022741"/>
    </source>
</evidence>
<keyword evidence="2 7" id="KW-0808">Transferase</keyword>
<name>A0A1H6FJN6_9GAMM</name>
<sequence length="478" mass="55107">MSPYHRIIQGLKRIFQKSDLHSTITSQSALDLPQVTVAAKHHKPAVIPRNQHTISRKKISPNAVKVLYRLHNDDYQSFLVGGGVRDLLLGKSPKDFDIATNAHPEEVDKLFRNCRLIGRRFRLAHVHFGREIIEVATFRAQHGDTAAAQPQPTGKISGAGVVRDGMIIRDNVYGTLEDDAWRRDFTINALYYNIANFTVVDYTGGMQDLKAKRIRLIGDPLQRYQEDPVRMLRALRFAAKLDFTLDKDTESPIYDMGHLLSNIPPSRLYEECLKLFLGGQGKKSFDLLIKYQLLPHLFANVEKHLQKSEGLALIHAALDSTDQRITQNKPVTPAFIFSALLWEPLQTQMQILETEGMNKQDALFEASHQIGGRHHQQVNIPKRIALNMREIWHMQLRLERNRQGKRAIKLLGHPRFRAAYDFLVLRAKVNPELQDLADFWTQFQEENPQEVARFTEPKKRRPYQKRRRPQKKTDESSK</sequence>
<feature type="active site" evidence="7">
    <location>
        <position position="184"/>
    </location>
</feature>
<dbReference type="InterPro" id="IPR043519">
    <property type="entry name" value="NT_sf"/>
</dbReference>
<keyword evidence="3 7" id="KW-0547">Nucleotide-binding</keyword>
<dbReference type="GO" id="GO:0005524">
    <property type="term" value="F:ATP binding"/>
    <property type="evidence" value="ECO:0007669"/>
    <property type="project" value="UniProtKB-UniRule"/>
</dbReference>
<evidence type="ECO:0000256" key="2">
    <source>
        <dbReference type="ARBA" id="ARBA00022679"/>
    </source>
</evidence>
<comment type="catalytic activity">
    <reaction evidence="7">
        <text>RNA(n) + ATP = RNA(n)-3'-adenine ribonucleotide + diphosphate</text>
        <dbReference type="Rhea" id="RHEA:11332"/>
        <dbReference type="Rhea" id="RHEA-COMP:14527"/>
        <dbReference type="Rhea" id="RHEA-COMP:17347"/>
        <dbReference type="ChEBI" id="CHEBI:30616"/>
        <dbReference type="ChEBI" id="CHEBI:33019"/>
        <dbReference type="ChEBI" id="CHEBI:140395"/>
        <dbReference type="ChEBI" id="CHEBI:173115"/>
        <dbReference type="EC" id="2.7.7.19"/>
    </reaction>
</comment>
<feature type="domain" description="tRNA nucleotidyltransferase/poly(A) polymerase RNA and SrmB- binding" evidence="12">
    <location>
        <begin position="242"/>
        <end position="301"/>
    </location>
</feature>
<dbReference type="SUPFAM" id="SSF81891">
    <property type="entry name" value="Poly A polymerase C-terminal region-like"/>
    <property type="match status" value="1"/>
</dbReference>
<dbReference type="AlphaFoldDB" id="A0A1H6FJN6"/>
<evidence type="ECO:0000256" key="9">
    <source>
        <dbReference type="SAM" id="MobiDB-lite"/>
    </source>
</evidence>
<evidence type="ECO:0000256" key="5">
    <source>
        <dbReference type="ARBA" id="ARBA00022884"/>
    </source>
</evidence>
<feature type="compositionally biased region" description="Basic residues" evidence="9">
    <location>
        <begin position="458"/>
        <end position="470"/>
    </location>
</feature>
<dbReference type="GO" id="GO:1990817">
    <property type="term" value="F:poly(A) RNA polymerase activity"/>
    <property type="evidence" value="ECO:0007669"/>
    <property type="project" value="UniProtKB-UniRule"/>
</dbReference>
<keyword evidence="6 7" id="KW-0804">Transcription</keyword>
<dbReference type="HAMAP" id="MF_00957">
    <property type="entry name" value="PolyA_pol"/>
    <property type="match status" value="1"/>
</dbReference>
<feature type="domain" description="Polymerase A arginine-rich C-terminal" evidence="11">
    <location>
        <begin position="355"/>
        <end position="471"/>
    </location>
</feature>
<evidence type="ECO:0000259" key="12">
    <source>
        <dbReference type="Pfam" id="PF12627"/>
    </source>
</evidence>
<dbReference type="RefSeq" id="WP_103922627.1">
    <property type="nucleotide sequence ID" value="NZ_FMSV02000558.1"/>
</dbReference>
<dbReference type="Proteomes" id="UP000236724">
    <property type="component" value="Unassembled WGS sequence"/>
</dbReference>
<dbReference type="EMBL" id="FMSV02000559">
    <property type="protein sequence ID" value="SEH09276.1"/>
    <property type="molecule type" value="Genomic_DNA"/>
</dbReference>
<evidence type="ECO:0000259" key="11">
    <source>
        <dbReference type="Pfam" id="PF12626"/>
    </source>
</evidence>
<reference evidence="14 15" key="1">
    <citation type="submission" date="2016-10" db="EMBL/GenBank/DDBJ databases">
        <authorList>
            <person name="de Groot N.N."/>
        </authorList>
    </citation>
    <scope>NUCLEOTIDE SEQUENCE [LARGE SCALE GENOMIC DNA]</scope>
    <source>
        <strain evidence="14">MBHS1</strain>
    </source>
</reference>
<dbReference type="Gene3D" id="1.10.3090.10">
    <property type="entry name" value="cca-adding enzyme, domain 2"/>
    <property type="match status" value="1"/>
</dbReference>
<keyword evidence="1 7" id="KW-0507">mRNA processing</keyword>
<dbReference type="EC" id="2.7.7.19" evidence="7"/>
<organism evidence="14 15">
    <name type="scientific">Candidatus Venteria ishoeyi</name>
    <dbReference type="NCBI Taxonomy" id="1899563"/>
    <lineage>
        <taxon>Bacteria</taxon>
        <taxon>Pseudomonadati</taxon>
        <taxon>Pseudomonadota</taxon>
        <taxon>Gammaproteobacteria</taxon>
        <taxon>Thiotrichales</taxon>
        <taxon>Thiotrichaceae</taxon>
        <taxon>Venteria</taxon>
    </lineage>
</organism>
<comment type="similarity">
    <text evidence="7 8">Belongs to the tRNA nucleotidyltransferase/poly(A) polymerase family.</text>
</comment>
<gene>
    <name evidence="14" type="primary">pcnB_2</name>
    <name evidence="7" type="synonym">pcnB</name>
    <name evidence="13" type="synonym">pcnB_1</name>
    <name evidence="13" type="ORF">MBHS_05041</name>
    <name evidence="14" type="ORF">MBHS_05171</name>
</gene>
<dbReference type="SUPFAM" id="SSF81301">
    <property type="entry name" value="Nucleotidyltransferase"/>
    <property type="match status" value="1"/>
</dbReference>
<feature type="active site" evidence="7">
    <location>
        <position position="95"/>
    </location>
</feature>
<dbReference type="GO" id="GO:0003723">
    <property type="term" value="F:RNA binding"/>
    <property type="evidence" value="ECO:0007669"/>
    <property type="project" value="UniProtKB-UniRule"/>
</dbReference>
<dbReference type="Pfam" id="PF12626">
    <property type="entry name" value="PolyA_pol_arg_C"/>
    <property type="match status" value="1"/>
</dbReference>
<dbReference type="CDD" id="cd05398">
    <property type="entry name" value="NT_ClassII-CCAase"/>
    <property type="match status" value="1"/>
</dbReference>
<comment type="function">
    <text evidence="7">Adds poly(A) tail to the 3' end of many RNAs, which usually targets these RNAs for decay. Plays a significant role in the global control of gene expression, through influencing the rate of transcript degradation, and in the general RNA quality control.</text>
</comment>
<dbReference type="EMBL" id="FMSV02000558">
    <property type="protein sequence ID" value="SEH09147.1"/>
    <property type="molecule type" value="Genomic_DNA"/>
</dbReference>
<feature type="region of interest" description="Disordered" evidence="9">
    <location>
        <begin position="448"/>
        <end position="478"/>
    </location>
</feature>
<dbReference type="InterPro" id="IPR032828">
    <property type="entry name" value="PolyA_RNA-bd"/>
</dbReference>
<proteinExistence type="inferred from homology"/>
<accession>A0A1H6FJN6</accession>
<protein>
    <recommendedName>
        <fullName evidence="7">Poly(A) polymerase I</fullName>
        <shortName evidence="7">PAP I</shortName>
        <ecNumber evidence="7">2.7.7.19</ecNumber>
    </recommendedName>
</protein>
<evidence type="ECO:0000256" key="7">
    <source>
        <dbReference type="HAMAP-Rule" id="MF_00957"/>
    </source>
</evidence>
<evidence type="ECO:0000313" key="13">
    <source>
        <dbReference type="EMBL" id="SEH09147.1"/>
    </source>
</evidence>
<dbReference type="PANTHER" id="PTHR43051">
    <property type="entry name" value="POLYNUCLEOTIDE ADENYLYLTRANSFERASE FAMILY PROTEIN"/>
    <property type="match status" value="1"/>
</dbReference>